<proteinExistence type="predicted"/>
<feature type="domain" description="Serine aminopeptidase S33" evidence="1">
    <location>
        <begin position="55"/>
        <end position="172"/>
    </location>
</feature>
<comment type="caution">
    <text evidence="2">The sequence shown here is derived from an EMBL/GenBank/DDBJ whole genome shotgun (WGS) entry which is preliminary data.</text>
</comment>
<dbReference type="EMBL" id="VNJI01000083">
    <property type="protein sequence ID" value="TVX99377.1"/>
    <property type="molecule type" value="Genomic_DNA"/>
</dbReference>
<dbReference type="AlphaFoldDB" id="A0A559JHP4"/>
<name>A0A559JHP4_9BACL</name>
<dbReference type="PANTHER" id="PTHR43358">
    <property type="entry name" value="ALPHA/BETA-HYDROLASE"/>
    <property type="match status" value="1"/>
</dbReference>
<dbReference type="InterPro" id="IPR029058">
    <property type="entry name" value="AB_hydrolase_fold"/>
</dbReference>
<dbReference type="Gene3D" id="3.40.50.1820">
    <property type="entry name" value="alpha/beta hydrolase"/>
    <property type="match status" value="1"/>
</dbReference>
<sequence length="287" mass="31871">MPEHNVIDFNSRVDIHVGVSEKGRGFMRIQIHQWIESRNKKISCMIHPAKNANLNSVVVFCHGFTGEKLGANRFLLNMARVIQEIGVSVVRFDFLGSGESEGSFSEETTVSGWKVDLSTVVAWIANQPEFQSSSIYLLGHSLGGCVILLHEEGEIPIAGRIALAPVIDPISNFRDIIIGRQLWEQAVSGQTITNFYGKGFSLHKEFVLDLLTEKHQPLKAVQQYNTPLLVIHGNSDAAVPHQGSETLVGSYQGEKELYTIDQCDHVFTGCTSMLESKIKGWLTKHID</sequence>
<keyword evidence="3" id="KW-1185">Reference proteome</keyword>
<evidence type="ECO:0000259" key="1">
    <source>
        <dbReference type="Pfam" id="PF12146"/>
    </source>
</evidence>
<organism evidence="2 3">
    <name type="scientific">Paenibacillus cremeus</name>
    <dbReference type="NCBI Taxonomy" id="2163881"/>
    <lineage>
        <taxon>Bacteria</taxon>
        <taxon>Bacillati</taxon>
        <taxon>Bacillota</taxon>
        <taxon>Bacilli</taxon>
        <taxon>Bacillales</taxon>
        <taxon>Paenibacillaceae</taxon>
        <taxon>Paenibacillus</taxon>
    </lineage>
</organism>
<evidence type="ECO:0000313" key="2">
    <source>
        <dbReference type="EMBL" id="TVX99377.1"/>
    </source>
</evidence>
<accession>A0A559JHP4</accession>
<dbReference type="PANTHER" id="PTHR43358:SF4">
    <property type="entry name" value="ALPHA_BETA HYDROLASE FOLD-1 DOMAIN-CONTAINING PROTEIN"/>
    <property type="match status" value="1"/>
</dbReference>
<dbReference type="Pfam" id="PF12146">
    <property type="entry name" value="Hydrolase_4"/>
    <property type="match status" value="1"/>
</dbReference>
<reference evidence="2 3" key="1">
    <citation type="submission" date="2019-07" db="EMBL/GenBank/DDBJ databases">
        <authorList>
            <person name="Kim J."/>
        </authorList>
    </citation>
    <scope>NUCLEOTIDE SEQUENCE [LARGE SCALE GENOMIC DNA]</scope>
    <source>
        <strain evidence="2 3">JC52</strain>
    </source>
</reference>
<dbReference type="SUPFAM" id="SSF53474">
    <property type="entry name" value="alpha/beta-Hydrolases"/>
    <property type="match status" value="1"/>
</dbReference>
<protein>
    <submittedName>
        <fullName evidence="2">Lysophospholipase</fullName>
    </submittedName>
</protein>
<dbReference type="RefSeq" id="WP_144854931.1">
    <property type="nucleotide sequence ID" value="NZ_VNJI01000083.1"/>
</dbReference>
<dbReference type="Proteomes" id="UP000317036">
    <property type="component" value="Unassembled WGS sequence"/>
</dbReference>
<evidence type="ECO:0000313" key="3">
    <source>
        <dbReference type="Proteomes" id="UP000317036"/>
    </source>
</evidence>
<gene>
    <name evidence="2" type="ORF">FPZ49_33930</name>
</gene>
<dbReference type="InterPro" id="IPR052920">
    <property type="entry name" value="DNA-binding_regulatory"/>
</dbReference>
<dbReference type="OrthoDB" id="9780269at2"/>
<dbReference type="InterPro" id="IPR022742">
    <property type="entry name" value="Hydrolase_4"/>
</dbReference>